<dbReference type="Proteomes" id="UP000595237">
    <property type="component" value="Chromosome"/>
</dbReference>
<accession>A0ABX7DB48</accession>
<name>A0ABX7DB48_SERLI</name>
<keyword evidence="2" id="KW-1185">Reference proteome</keyword>
<evidence type="ECO:0000313" key="1">
    <source>
        <dbReference type="EMBL" id="QQU57636.1"/>
    </source>
</evidence>
<evidence type="ECO:0000313" key="2">
    <source>
        <dbReference type="Proteomes" id="UP000595237"/>
    </source>
</evidence>
<dbReference type="RefSeq" id="WP_201896404.1">
    <property type="nucleotide sequence ID" value="NZ_CP068148.1"/>
</dbReference>
<reference evidence="1 2" key="1">
    <citation type="submission" date="2021-01" db="EMBL/GenBank/DDBJ databases">
        <title>FDA dAtabase for Regulatory Grade micrObial Sequences (FDA-ARGOS): Supporting development and validation of Infectious Disease Dx tests.</title>
        <authorList>
            <person name="Blissenbach B."/>
            <person name="Krut O."/>
            <person name="Tallon L."/>
            <person name="Sadzewicz L."/>
            <person name="Zhao X."/>
            <person name="Boylan J."/>
            <person name="Ott S."/>
            <person name="Bowen H."/>
            <person name="Vavikolanu K."/>
            <person name="Mehta A."/>
            <person name="Aluvathingal J."/>
            <person name="Nadendla S."/>
            <person name="Yan Y."/>
            <person name="Sichtig H."/>
        </authorList>
    </citation>
    <scope>NUCLEOTIDE SEQUENCE [LARGE SCALE GENOMIC DNA]</scope>
    <source>
        <strain evidence="1 2">FDAARGOS_1081</strain>
    </source>
</reference>
<protein>
    <submittedName>
        <fullName evidence="1">Uncharacterized protein</fullName>
    </submittedName>
</protein>
<dbReference type="EMBL" id="CP068148">
    <property type="protein sequence ID" value="QQU57636.1"/>
    <property type="molecule type" value="Genomic_DNA"/>
</dbReference>
<organism evidence="1 2">
    <name type="scientific">Serratia liquefaciens</name>
    <dbReference type="NCBI Taxonomy" id="614"/>
    <lineage>
        <taxon>Bacteria</taxon>
        <taxon>Pseudomonadati</taxon>
        <taxon>Pseudomonadota</taxon>
        <taxon>Gammaproteobacteria</taxon>
        <taxon>Enterobacterales</taxon>
        <taxon>Yersiniaceae</taxon>
        <taxon>Serratia</taxon>
    </lineage>
</organism>
<gene>
    <name evidence="1" type="ORF">I6I38_11910</name>
</gene>
<sequence>MNNYLLQGNVIKLMPLNYPRHEDIESGSWDIINSSTLILQNGIRSGINFETFMMNVEGATKSIVGIPAMLCGI</sequence>
<proteinExistence type="predicted"/>